<sequence>MLSLTTIILTKNEENNIEKCIRSLDGLAERIIVVDSFSDDNTKDLALSLNADVYENKFISHSNQFNWALKNCNITSEWIFRIDADEEMTAELVEEFKEKIPQITEGINGVFLRRRRYFMGRWIKHGDVYPEKVMRLFRTGTAESEDRTMDEHIVLKFGDAIEFESDFEDKDTKDLTFWINKHNWYSNKESAEFIKIYTEQSSNNKLHGKILGNQCERRRWLKNKIYYKIPLFVRPIFYFIYRYFFKLGFLDGKEGLIYHVLQAFWYRFLVDSKIYESYKLN</sequence>
<dbReference type="CDD" id="cd02511">
    <property type="entry name" value="Beta4Glucosyltransferase"/>
    <property type="match status" value="1"/>
</dbReference>
<name>A0A2S7FD14_CLOBU</name>
<reference evidence="2 3" key="1">
    <citation type="submission" date="2016-01" db="EMBL/GenBank/DDBJ databases">
        <title>Characterization of the Clostridium difficile lineages that are prevalent in Hong Kong and China.</title>
        <authorList>
            <person name="Kwok J.S.-L."/>
            <person name="Lam W.-Y."/>
            <person name="Ip M."/>
            <person name="Chan T.-F."/>
            <person name="Hawkey P.M."/>
            <person name="Tsui S.K.-W."/>
        </authorList>
    </citation>
    <scope>NUCLEOTIDE SEQUENCE [LARGE SCALE GENOMIC DNA]</scope>
    <source>
        <strain evidence="2 3">300064</strain>
    </source>
</reference>
<evidence type="ECO:0000313" key="3">
    <source>
        <dbReference type="Proteomes" id="UP000238081"/>
    </source>
</evidence>
<dbReference type="Proteomes" id="UP000238081">
    <property type="component" value="Unassembled WGS sequence"/>
</dbReference>
<dbReference type="Gene3D" id="3.90.550.10">
    <property type="entry name" value="Spore Coat Polysaccharide Biosynthesis Protein SpsA, Chain A"/>
    <property type="match status" value="1"/>
</dbReference>
<keyword evidence="2" id="KW-0808">Transferase</keyword>
<dbReference type="InterPro" id="IPR029044">
    <property type="entry name" value="Nucleotide-diphossugar_trans"/>
</dbReference>
<comment type="caution">
    <text evidence="2">The sequence shown here is derived from an EMBL/GenBank/DDBJ whole genome shotgun (WGS) entry which is preliminary data.</text>
</comment>
<dbReference type="InterPro" id="IPR001173">
    <property type="entry name" value="Glyco_trans_2-like"/>
</dbReference>
<feature type="domain" description="Glycosyltransferase 2-like" evidence="1">
    <location>
        <begin position="7"/>
        <end position="127"/>
    </location>
</feature>
<dbReference type="RefSeq" id="WP_104675572.1">
    <property type="nucleotide sequence ID" value="NZ_CAVLFH010000001.1"/>
</dbReference>
<dbReference type="AlphaFoldDB" id="A0A2S7FD14"/>
<dbReference type="GO" id="GO:0016740">
    <property type="term" value="F:transferase activity"/>
    <property type="evidence" value="ECO:0007669"/>
    <property type="project" value="UniProtKB-KW"/>
</dbReference>
<dbReference type="Pfam" id="PF00535">
    <property type="entry name" value="Glycos_transf_2"/>
    <property type="match status" value="1"/>
</dbReference>
<accession>A0A2S7FD14</accession>
<organism evidence="2 3">
    <name type="scientific">Clostridium butyricum</name>
    <dbReference type="NCBI Taxonomy" id="1492"/>
    <lineage>
        <taxon>Bacteria</taxon>
        <taxon>Bacillati</taxon>
        <taxon>Bacillota</taxon>
        <taxon>Clostridia</taxon>
        <taxon>Eubacteriales</taxon>
        <taxon>Clostridiaceae</taxon>
        <taxon>Clostridium</taxon>
    </lineage>
</organism>
<dbReference type="PANTHER" id="PTHR43630">
    <property type="entry name" value="POLY-BETA-1,6-N-ACETYL-D-GLUCOSAMINE SYNTHASE"/>
    <property type="match status" value="1"/>
</dbReference>
<protein>
    <submittedName>
        <fullName evidence="2">Glycosyl transferase</fullName>
    </submittedName>
</protein>
<proteinExistence type="predicted"/>
<gene>
    <name evidence="2" type="ORF">AWN73_10510</name>
</gene>
<dbReference type="EMBL" id="LRDH01000088">
    <property type="protein sequence ID" value="PPV16291.1"/>
    <property type="molecule type" value="Genomic_DNA"/>
</dbReference>
<evidence type="ECO:0000259" key="1">
    <source>
        <dbReference type="Pfam" id="PF00535"/>
    </source>
</evidence>
<evidence type="ECO:0000313" key="2">
    <source>
        <dbReference type="EMBL" id="PPV16291.1"/>
    </source>
</evidence>
<dbReference type="SUPFAM" id="SSF53448">
    <property type="entry name" value="Nucleotide-diphospho-sugar transferases"/>
    <property type="match status" value="1"/>
</dbReference>
<dbReference type="PANTHER" id="PTHR43630:SF2">
    <property type="entry name" value="GLYCOSYLTRANSFERASE"/>
    <property type="match status" value="1"/>
</dbReference>